<accession>A0A0A8Z9Z6</accession>
<proteinExistence type="predicted"/>
<protein>
    <submittedName>
        <fullName evidence="1">Uncharacterized protein</fullName>
    </submittedName>
</protein>
<organism evidence="1">
    <name type="scientific">Arundo donax</name>
    <name type="common">Giant reed</name>
    <name type="synonym">Donax arundinaceus</name>
    <dbReference type="NCBI Taxonomy" id="35708"/>
    <lineage>
        <taxon>Eukaryota</taxon>
        <taxon>Viridiplantae</taxon>
        <taxon>Streptophyta</taxon>
        <taxon>Embryophyta</taxon>
        <taxon>Tracheophyta</taxon>
        <taxon>Spermatophyta</taxon>
        <taxon>Magnoliopsida</taxon>
        <taxon>Liliopsida</taxon>
        <taxon>Poales</taxon>
        <taxon>Poaceae</taxon>
        <taxon>PACMAD clade</taxon>
        <taxon>Arundinoideae</taxon>
        <taxon>Arundineae</taxon>
        <taxon>Arundo</taxon>
    </lineage>
</organism>
<evidence type="ECO:0000313" key="1">
    <source>
        <dbReference type="EMBL" id="JAD35596.1"/>
    </source>
</evidence>
<sequence length="35" mass="3865">MFKYASSLNTTPTSHEQNMMFLPCIGNMIALSLTA</sequence>
<dbReference type="EMBL" id="GBRH01262299">
    <property type="protein sequence ID" value="JAD35596.1"/>
    <property type="molecule type" value="Transcribed_RNA"/>
</dbReference>
<dbReference type="AlphaFoldDB" id="A0A0A8Z9Z6"/>
<name>A0A0A8Z9Z6_ARUDO</name>
<reference evidence="1" key="2">
    <citation type="journal article" date="2015" name="Data Brief">
        <title>Shoot transcriptome of the giant reed, Arundo donax.</title>
        <authorList>
            <person name="Barrero R.A."/>
            <person name="Guerrero F.D."/>
            <person name="Moolhuijzen P."/>
            <person name="Goolsby J.A."/>
            <person name="Tidwell J."/>
            <person name="Bellgard S.E."/>
            <person name="Bellgard M.I."/>
        </authorList>
    </citation>
    <scope>NUCLEOTIDE SEQUENCE</scope>
    <source>
        <tissue evidence="1">Shoot tissue taken approximately 20 cm above the soil surface</tissue>
    </source>
</reference>
<reference evidence="1" key="1">
    <citation type="submission" date="2014-09" db="EMBL/GenBank/DDBJ databases">
        <authorList>
            <person name="Magalhaes I.L.F."/>
            <person name="Oliveira U."/>
            <person name="Santos F.R."/>
            <person name="Vidigal T.H.D.A."/>
            <person name="Brescovit A.D."/>
            <person name="Santos A.J."/>
        </authorList>
    </citation>
    <scope>NUCLEOTIDE SEQUENCE</scope>
    <source>
        <tissue evidence="1">Shoot tissue taken approximately 20 cm above the soil surface</tissue>
    </source>
</reference>